<dbReference type="AlphaFoldDB" id="A0A443RUV4"/>
<name>A0A443RUV4_9ACAR</name>
<sequence length="41" mass="4658">MFASQPITLASLLRNWVISKLKPRLSCSHCLVRPPMSKCLM</sequence>
<organism evidence="1 2">
    <name type="scientific">Leptotrombidium deliense</name>
    <dbReference type="NCBI Taxonomy" id="299467"/>
    <lineage>
        <taxon>Eukaryota</taxon>
        <taxon>Metazoa</taxon>
        <taxon>Ecdysozoa</taxon>
        <taxon>Arthropoda</taxon>
        <taxon>Chelicerata</taxon>
        <taxon>Arachnida</taxon>
        <taxon>Acari</taxon>
        <taxon>Acariformes</taxon>
        <taxon>Trombidiformes</taxon>
        <taxon>Prostigmata</taxon>
        <taxon>Anystina</taxon>
        <taxon>Parasitengona</taxon>
        <taxon>Trombiculoidea</taxon>
        <taxon>Trombiculidae</taxon>
        <taxon>Leptotrombidium</taxon>
    </lineage>
</organism>
<evidence type="ECO:0000313" key="1">
    <source>
        <dbReference type="EMBL" id="RWS19143.1"/>
    </source>
</evidence>
<proteinExistence type="predicted"/>
<gene>
    <name evidence="1" type="ORF">B4U80_10518</name>
</gene>
<comment type="caution">
    <text evidence="1">The sequence shown here is derived from an EMBL/GenBank/DDBJ whole genome shotgun (WGS) entry which is preliminary data.</text>
</comment>
<dbReference type="EMBL" id="NCKV01029681">
    <property type="protein sequence ID" value="RWS19143.1"/>
    <property type="molecule type" value="Genomic_DNA"/>
</dbReference>
<dbReference type="VEuPathDB" id="VectorBase:LDEU012896"/>
<evidence type="ECO:0000313" key="2">
    <source>
        <dbReference type="Proteomes" id="UP000288716"/>
    </source>
</evidence>
<protein>
    <submittedName>
        <fullName evidence="1">Uncharacterized protein</fullName>
    </submittedName>
</protein>
<dbReference type="Proteomes" id="UP000288716">
    <property type="component" value="Unassembled WGS sequence"/>
</dbReference>
<reference evidence="1 2" key="1">
    <citation type="journal article" date="2018" name="Gigascience">
        <title>Genomes of trombidid mites reveal novel predicted allergens and laterally-transferred genes associated with secondary metabolism.</title>
        <authorList>
            <person name="Dong X."/>
            <person name="Chaisiri K."/>
            <person name="Xia D."/>
            <person name="Armstrong S.D."/>
            <person name="Fang Y."/>
            <person name="Donnelly M.J."/>
            <person name="Kadowaki T."/>
            <person name="McGarry J.W."/>
            <person name="Darby A.C."/>
            <person name="Makepeace B.L."/>
        </authorList>
    </citation>
    <scope>NUCLEOTIDE SEQUENCE [LARGE SCALE GENOMIC DNA]</scope>
    <source>
        <strain evidence="1">UoL-UT</strain>
    </source>
</reference>
<accession>A0A443RUV4</accession>
<keyword evidence="2" id="KW-1185">Reference proteome</keyword>